<dbReference type="EMBL" id="LGHB01000051">
    <property type="protein sequence ID" value="KUK94436.1"/>
    <property type="molecule type" value="Genomic_DNA"/>
</dbReference>
<reference evidence="3 4" key="2">
    <citation type="journal article" date="2015" name="MBio">
        <title>Genome-Resolved Metagenomic Analysis Reveals Roles for Candidate Phyla and Other Microbial Community Members in Biogeochemical Transformations in Oil Reservoirs.</title>
        <authorList>
            <person name="Hu P."/>
            <person name="Tom L."/>
            <person name="Singh A."/>
            <person name="Thomas B.C."/>
            <person name="Baker B.J."/>
            <person name="Piceno Y.M."/>
            <person name="Andersen G.L."/>
            <person name="Banfield J.F."/>
        </authorList>
    </citation>
    <scope>NUCLEOTIDE SEQUENCE [LARGE SCALE GENOMIC DNA]</scope>
    <source>
        <strain evidence="1">57_489</strain>
    </source>
</reference>
<proteinExistence type="predicted"/>
<evidence type="ECO:0000313" key="3">
    <source>
        <dbReference type="Proteomes" id="UP000053961"/>
    </source>
</evidence>
<protein>
    <submittedName>
        <fullName evidence="2">Uncharacterized protein</fullName>
    </submittedName>
</protein>
<evidence type="ECO:0000313" key="1">
    <source>
        <dbReference type="EMBL" id="KUK43521.1"/>
    </source>
</evidence>
<reference evidence="2" key="1">
    <citation type="journal article" date="2015" name="MBio">
        <title>Genome-resolved metagenomic analysis reveals roles for candidate phyla and other microbial community members in biogeochemical transformations in oil reservoirs.</title>
        <authorList>
            <person name="Hu P."/>
            <person name="Tom L."/>
            <person name="Singh A."/>
            <person name="Thomas B.C."/>
            <person name="Baker B.J."/>
            <person name="Piceno Y.M."/>
            <person name="Andersen G.L."/>
            <person name="Banfield J.F."/>
        </authorList>
    </citation>
    <scope>NUCLEOTIDE SEQUENCE [LARGE SCALE GENOMIC DNA]</scope>
    <source>
        <strain evidence="2">56_747</strain>
    </source>
</reference>
<gene>
    <name evidence="1" type="ORF">XD72_2083</name>
    <name evidence="2" type="ORF">XE07_2160</name>
</gene>
<name>A0A117MB60_9EURY</name>
<evidence type="ECO:0000313" key="4">
    <source>
        <dbReference type="Proteomes" id="UP000057043"/>
    </source>
</evidence>
<accession>A0A117MB60</accession>
<evidence type="ECO:0000313" key="2">
    <source>
        <dbReference type="EMBL" id="KUK94436.1"/>
    </source>
</evidence>
<dbReference type="Proteomes" id="UP000053961">
    <property type="component" value="Unassembled WGS sequence"/>
</dbReference>
<dbReference type="PATRIC" id="fig|301375.6.peg.16"/>
<comment type="caution">
    <text evidence="2">The sequence shown here is derived from an EMBL/GenBank/DDBJ whole genome shotgun (WGS) entry which is preliminary data.</text>
</comment>
<dbReference type="AlphaFoldDB" id="A0A117MB60"/>
<dbReference type="Proteomes" id="UP000057043">
    <property type="component" value="Unassembled WGS sequence"/>
</dbReference>
<organism evidence="2 3">
    <name type="scientific">Methanothrix harundinacea</name>
    <dbReference type="NCBI Taxonomy" id="301375"/>
    <lineage>
        <taxon>Archaea</taxon>
        <taxon>Methanobacteriati</taxon>
        <taxon>Methanobacteriota</taxon>
        <taxon>Stenosarchaea group</taxon>
        <taxon>Methanomicrobia</taxon>
        <taxon>Methanotrichales</taxon>
        <taxon>Methanotrichaceae</taxon>
        <taxon>Methanothrix</taxon>
    </lineage>
</organism>
<dbReference type="EMBL" id="LGFT01000066">
    <property type="protein sequence ID" value="KUK43521.1"/>
    <property type="molecule type" value="Genomic_DNA"/>
</dbReference>
<sequence length="55" mass="6546">MTKDVAQHHLLWEVGVVMERALSKAEHLAEENRYVIDGTYVERIQKMMAKLKEYR</sequence>